<feature type="compositionally biased region" description="Low complexity" evidence="1">
    <location>
        <begin position="503"/>
        <end position="527"/>
    </location>
</feature>
<evidence type="ECO:0000256" key="1">
    <source>
        <dbReference type="SAM" id="MobiDB-lite"/>
    </source>
</evidence>
<dbReference type="EMBL" id="AMPZ03000003">
    <property type="protein sequence ID" value="KAH9588413.1"/>
    <property type="molecule type" value="Genomic_DNA"/>
</dbReference>
<dbReference type="InterPro" id="IPR039715">
    <property type="entry name" value="ZCCHC10"/>
</dbReference>
<dbReference type="Pfam" id="PF18992">
    <property type="entry name" value="DUF5725"/>
    <property type="match status" value="1"/>
</dbReference>
<dbReference type="GeneID" id="24590234"/>
<reference evidence="3" key="2">
    <citation type="journal article" date="2019" name="Gigascience">
        <title>High-quality Schistosoma haematobium genome achieved by single-molecule and long-range sequencing.</title>
        <authorList>
            <person name="Stroehlein A.J."/>
            <person name="Korhonen P.K."/>
            <person name="Chong T.M."/>
            <person name="Lim Y.L."/>
            <person name="Chan K.G."/>
            <person name="Webster B."/>
            <person name="Rollinson D."/>
            <person name="Brindley P.J."/>
            <person name="Gasser R.B."/>
            <person name="Young N.D."/>
        </authorList>
    </citation>
    <scope>NUCLEOTIDE SEQUENCE</scope>
</reference>
<reference evidence="3" key="4">
    <citation type="journal article" date="2022" name="PLoS Pathog.">
        <title>Chromosome-level genome of Schistosoma haematobium underpins genome-wide explorations of molecular variation.</title>
        <authorList>
            <person name="Stroehlein A.J."/>
            <person name="Korhonen P.K."/>
            <person name="Lee V.V."/>
            <person name="Ralph S.A."/>
            <person name="Mentink-Kane M."/>
            <person name="You H."/>
            <person name="McManus D.P."/>
            <person name="Tchuente L.T."/>
            <person name="Stothard J.R."/>
            <person name="Kaur P."/>
            <person name="Dudchenko O."/>
            <person name="Aiden E.L."/>
            <person name="Yang B."/>
            <person name="Yang H."/>
            <person name="Emery A.M."/>
            <person name="Webster B.L."/>
            <person name="Brindley P.J."/>
            <person name="Rollinson D."/>
            <person name="Chang B.C.H."/>
            <person name="Gasser R.B."/>
            <person name="Young N.D."/>
        </authorList>
    </citation>
    <scope>NUCLEOTIDE SEQUENCE</scope>
</reference>
<dbReference type="InterPro" id="IPR043783">
    <property type="entry name" value="DUF5725"/>
</dbReference>
<feature type="domain" description="DUF5725" evidence="2">
    <location>
        <begin position="672"/>
        <end position="828"/>
    </location>
</feature>
<keyword evidence="4" id="KW-1185">Reference proteome</keyword>
<comment type="caution">
    <text evidence="3">The sequence shown here is derived from an EMBL/GenBank/DDBJ whole genome shotgun (WGS) entry which is preliminary data.</text>
</comment>
<feature type="region of interest" description="Disordered" evidence="1">
    <location>
        <begin position="491"/>
        <end position="529"/>
    </location>
</feature>
<feature type="region of interest" description="Disordered" evidence="1">
    <location>
        <begin position="56"/>
        <end position="116"/>
    </location>
</feature>
<feature type="compositionally biased region" description="Low complexity" evidence="1">
    <location>
        <begin position="659"/>
        <end position="669"/>
    </location>
</feature>
<accession>A0A922S123</accession>
<name>A0A922S123_SCHHA</name>
<dbReference type="RefSeq" id="XP_012794123.3">
    <property type="nucleotide sequence ID" value="XM_012938669.3"/>
</dbReference>
<gene>
    <name evidence="3" type="ORF">MS3_00005820</name>
</gene>
<evidence type="ECO:0000259" key="2">
    <source>
        <dbReference type="Pfam" id="PF18992"/>
    </source>
</evidence>
<dbReference type="PANTHER" id="PTHR13491:SF0">
    <property type="entry name" value="ZINC FINGER CCHC DOMAIN-CONTAINING PROTEIN 10"/>
    <property type="match status" value="1"/>
</dbReference>
<evidence type="ECO:0000313" key="3">
    <source>
        <dbReference type="EMBL" id="KAH9588413.1"/>
    </source>
</evidence>
<dbReference type="CTD" id="24590234"/>
<dbReference type="KEGG" id="shx:MS3_00005820"/>
<organism evidence="3 4">
    <name type="scientific">Schistosoma haematobium</name>
    <name type="common">Blood fluke</name>
    <dbReference type="NCBI Taxonomy" id="6185"/>
    <lineage>
        <taxon>Eukaryota</taxon>
        <taxon>Metazoa</taxon>
        <taxon>Spiralia</taxon>
        <taxon>Lophotrochozoa</taxon>
        <taxon>Platyhelminthes</taxon>
        <taxon>Trematoda</taxon>
        <taxon>Digenea</taxon>
        <taxon>Strigeidida</taxon>
        <taxon>Schistosomatoidea</taxon>
        <taxon>Schistosomatidae</taxon>
        <taxon>Schistosoma</taxon>
    </lineage>
</organism>
<reference evidence="3" key="3">
    <citation type="submission" date="2021-06" db="EMBL/GenBank/DDBJ databases">
        <title>Chromosome-level genome assembly for S. haematobium.</title>
        <authorList>
            <person name="Stroehlein A.J."/>
        </authorList>
    </citation>
    <scope>NUCLEOTIDE SEQUENCE</scope>
</reference>
<feature type="region of interest" description="Disordered" evidence="1">
    <location>
        <begin position="646"/>
        <end position="669"/>
    </location>
</feature>
<sequence>MNLSTINVTHSIESLSSSSSPELLNTNTMLTTNHYTINSNLPSIIQTNSKLNGNELKLNSNLYHPPPPPPPPPQPPQPPPSHDHHHRPQQQHHYHSNYQQENHEVTSSSSSSSSLALSSTSTSNGIISMNHLTNSLLYPFSSNLLLQESFIHLIYSTCLNIFDKRLNDELNKFNEKYELLFNEYNETKYRLNKLETIIQYNNKMNIPLIPLPSSSSSSFLLPSSLTSSTSSLTSSSSSSSDYLLTSLNSLKSQHFNESIIDNNNNNNSHMMNTLKEIDTKWLMNWKNNNEDYLSSINSSKNNLLAPMLTTTTATTTRLDEQQQQSIQRIKDKIKDNHPIEFDINHLSNSFIDSSMNENNNDNNNVNYPKHLFHESNISRLHNHFYNFNNVIPSSSSSSAGATAAAAAASSSALSINNQHLLWNQWMVNCINSVNGLLLSSSTSSSSLSSQSILNNCEKINPFTMSDMDTIEGNQHKSSRLYSPMFLSSSEYTSNDLPNSNRKSSTLSSSTSPTTMPTSSSSSSSSSSIRFRGNKFGRLKTKCLNLNRYQQNYSLSNNRLHLCNKPNHFNSIMTTSALKAIRRSTINLPNTHWPNLSLGSQITTTTPPSSSSPAFTSIIDQKLKSNFLTNLQFPETNINNTNGLLSSSASNLRGNHHQHNNNNPNNTNNNLIDRPVVVLNPDEPREIFIGGVQSVALPLWAYCKCLTMVRGEPHELGPRLCLRLLQSLFSLHYLVTHNYNGSGGKAPIDPIVMSAVLRQAQLQFGSGYFFTEPMALGKLRDYLNNAFRVMAFRQRKGERVRSPFWNEKGEPIHDLEAPVEFSNITDIIVIPHSINTTTTTTTTTPNTNTTTVITATPTLSTTTTMSNESDRNMNSR</sequence>
<feature type="compositionally biased region" description="Low complexity" evidence="1">
    <location>
        <begin position="96"/>
        <end position="116"/>
    </location>
</feature>
<reference evidence="3" key="1">
    <citation type="journal article" date="2012" name="Nat. Genet.">
        <title>Whole-genome sequence of Schistosoma haematobium.</title>
        <authorList>
            <person name="Young N.D."/>
            <person name="Jex A.R."/>
            <person name="Li B."/>
            <person name="Liu S."/>
            <person name="Yang L."/>
            <person name="Xiong Z."/>
            <person name="Li Y."/>
            <person name="Cantacessi C."/>
            <person name="Hall R.S."/>
            <person name="Xu X."/>
            <person name="Chen F."/>
            <person name="Wu X."/>
            <person name="Zerlotini A."/>
            <person name="Oliveira G."/>
            <person name="Hofmann A."/>
            <person name="Zhang G."/>
            <person name="Fang X."/>
            <person name="Kang Y."/>
            <person name="Campbell B.E."/>
            <person name="Loukas A."/>
            <person name="Ranganathan S."/>
            <person name="Rollinson D."/>
            <person name="Rinaldi G."/>
            <person name="Brindley P.J."/>
            <person name="Yang H."/>
            <person name="Wang J."/>
            <person name="Wang J."/>
            <person name="Gasser R.B."/>
        </authorList>
    </citation>
    <scope>NUCLEOTIDE SEQUENCE</scope>
</reference>
<feature type="compositionally biased region" description="Pro residues" evidence="1">
    <location>
        <begin position="64"/>
        <end position="80"/>
    </location>
</feature>
<dbReference type="PANTHER" id="PTHR13491">
    <property type="entry name" value="ZCCHC10 PROTEIN"/>
    <property type="match status" value="1"/>
</dbReference>
<protein>
    <recommendedName>
        <fullName evidence="2">DUF5725 domain-containing protein</fullName>
    </recommendedName>
</protein>
<feature type="compositionally biased region" description="Basic residues" evidence="1">
    <location>
        <begin position="83"/>
        <end position="95"/>
    </location>
</feature>
<evidence type="ECO:0000313" key="4">
    <source>
        <dbReference type="Proteomes" id="UP000471633"/>
    </source>
</evidence>
<dbReference type="AlphaFoldDB" id="A0A922S123"/>
<proteinExistence type="predicted"/>
<feature type="compositionally biased region" description="Polar residues" evidence="1">
    <location>
        <begin position="491"/>
        <end position="502"/>
    </location>
</feature>
<dbReference type="Proteomes" id="UP000471633">
    <property type="component" value="Unassembled WGS sequence"/>
</dbReference>